<dbReference type="PROSITE" id="PS00211">
    <property type="entry name" value="ABC_TRANSPORTER_1"/>
    <property type="match status" value="2"/>
</dbReference>
<dbReference type="InterPro" id="IPR003439">
    <property type="entry name" value="ABC_transporter-like_ATP-bd"/>
</dbReference>
<dbReference type="InterPro" id="IPR027417">
    <property type="entry name" value="P-loop_NTPase"/>
</dbReference>
<evidence type="ECO:0000313" key="9">
    <source>
        <dbReference type="EMBL" id="CAD7054388.1"/>
    </source>
</evidence>
<evidence type="ECO:0000256" key="2">
    <source>
        <dbReference type="ARBA" id="ARBA00005417"/>
    </source>
</evidence>
<protein>
    <submittedName>
        <fullName evidence="9">ABC transporter ATP-binding protein</fullName>
    </submittedName>
</protein>
<comment type="similarity">
    <text evidence="2">Belongs to the ABC transporter superfamily.</text>
</comment>
<keyword evidence="5" id="KW-0547">Nucleotide-binding</keyword>
<keyword evidence="6 9" id="KW-0067">ATP-binding</keyword>
<dbReference type="Pfam" id="PF00005">
    <property type="entry name" value="ABC_tran"/>
    <property type="match status" value="2"/>
</dbReference>
<dbReference type="GO" id="GO:0005524">
    <property type="term" value="F:ATP binding"/>
    <property type="evidence" value="ECO:0007669"/>
    <property type="project" value="UniProtKB-KW"/>
</dbReference>
<keyword evidence="3" id="KW-0813">Transport</keyword>
<evidence type="ECO:0000256" key="1">
    <source>
        <dbReference type="ARBA" id="ARBA00004417"/>
    </source>
</evidence>
<evidence type="ECO:0000256" key="3">
    <source>
        <dbReference type="ARBA" id="ARBA00022448"/>
    </source>
</evidence>
<dbReference type="Pfam" id="PF08352">
    <property type="entry name" value="oligo_HPY"/>
    <property type="match status" value="2"/>
</dbReference>
<dbReference type="PANTHER" id="PTHR43297">
    <property type="entry name" value="OLIGOPEPTIDE TRANSPORT ATP-BINDING PROTEIN APPD"/>
    <property type="match status" value="1"/>
</dbReference>
<dbReference type="InterPro" id="IPR003593">
    <property type="entry name" value="AAA+_ATPase"/>
</dbReference>
<dbReference type="NCBIfam" id="NF007739">
    <property type="entry name" value="PRK10419.1"/>
    <property type="match status" value="2"/>
</dbReference>
<dbReference type="CDD" id="cd03257">
    <property type="entry name" value="ABC_NikE_OppD_transporters"/>
    <property type="match status" value="2"/>
</dbReference>
<sequence>MMTAAMTTTRPVLAVENLTTSFKTPEGWKAVIRDISLHVDAGETVAIVGESGSGKSVTALSTMRLLPAGRSRIEGRILLDGKDLLKASEAEMRSVRGGSIGMIFQEPMTSLNPVFTIGNQIAEALVLHRGLSWQKAEAEALRLMERVRIPAAKTRLHEYPHKFSGGMRQRVMIAMALACRPKLLIADEPTTALDVTIQAEILHLLRELQTEEDMGILFITHDMGVVAEIADRTVVMFRGAMVETGPTSEIFATPKAVYTRSLLASIPRLGTMGATTAPKRFPEVDPATGDAADGVEMSPVAQTVEPILKVDNLAVRFDLPNGRVHAVEDVSFDLRPGETLSLVGESGCGKSTTGRAILRLLTPAAGSIVIDGQDVTKAGRRELRFMRRTSQMIFQDPFASLNPRITVGSAIAEPILAHGLMGRKEAKARVSELLEQVGLSATMADRHPHEFSGGQRQRISIARALALEPKFIVADEAVSALDVSVKAQVANLLLDLQQKHGLAYLFISHDMAVVERMSHRVAVMLLGEIVEIGPRSAIFDNPQHPYTRRLISAVPIPDPAQRGQMAPPLSEEIKSPVRPLDYVAPKRAYREVSPGHFVQELS</sequence>
<keyword evidence="7" id="KW-0472">Membrane</keyword>
<dbReference type="SUPFAM" id="SSF52540">
    <property type="entry name" value="P-loop containing nucleoside triphosphate hydrolases"/>
    <property type="match status" value="2"/>
</dbReference>
<name>A0ABM8PY11_9HYPH</name>
<organism evidence="9 10">
    <name type="scientific">Pseudorhizobium endolithicum</name>
    <dbReference type="NCBI Taxonomy" id="1191678"/>
    <lineage>
        <taxon>Bacteria</taxon>
        <taxon>Pseudomonadati</taxon>
        <taxon>Pseudomonadota</taxon>
        <taxon>Alphaproteobacteria</taxon>
        <taxon>Hyphomicrobiales</taxon>
        <taxon>Rhizobiaceae</taxon>
        <taxon>Rhizobium/Agrobacterium group</taxon>
        <taxon>Pseudorhizobium</taxon>
    </lineage>
</organism>
<dbReference type="EMBL" id="CABFWF030000018">
    <property type="protein sequence ID" value="CAD7054388.1"/>
    <property type="molecule type" value="Genomic_DNA"/>
</dbReference>
<dbReference type="InterPro" id="IPR017871">
    <property type="entry name" value="ABC_transporter-like_CS"/>
</dbReference>
<evidence type="ECO:0000313" key="10">
    <source>
        <dbReference type="Proteomes" id="UP000606921"/>
    </source>
</evidence>
<keyword evidence="10" id="KW-1185">Reference proteome</keyword>
<dbReference type="PANTHER" id="PTHR43297:SF2">
    <property type="entry name" value="DIPEPTIDE TRANSPORT ATP-BINDING PROTEIN DPPD"/>
    <property type="match status" value="1"/>
</dbReference>
<keyword evidence="4" id="KW-1003">Cell membrane</keyword>
<comment type="caution">
    <text evidence="9">The sequence shown here is derived from an EMBL/GenBank/DDBJ whole genome shotgun (WGS) entry which is preliminary data.</text>
</comment>
<gene>
    <name evidence="9" type="ORF">REJC140_02150</name>
</gene>
<proteinExistence type="inferred from homology"/>
<dbReference type="Proteomes" id="UP000606921">
    <property type="component" value="Unassembled WGS sequence"/>
</dbReference>
<evidence type="ECO:0000256" key="5">
    <source>
        <dbReference type="ARBA" id="ARBA00022741"/>
    </source>
</evidence>
<evidence type="ECO:0000256" key="7">
    <source>
        <dbReference type="ARBA" id="ARBA00023136"/>
    </source>
</evidence>
<dbReference type="Gene3D" id="3.40.50.300">
    <property type="entry name" value="P-loop containing nucleotide triphosphate hydrolases"/>
    <property type="match status" value="2"/>
</dbReference>
<dbReference type="PROSITE" id="PS50893">
    <property type="entry name" value="ABC_TRANSPORTER_2"/>
    <property type="match status" value="2"/>
</dbReference>
<reference evidence="9 10" key="1">
    <citation type="submission" date="2020-11" db="EMBL/GenBank/DDBJ databases">
        <authorList>
            <person name="Lassalle F."/>
        </authorList>
    </citation>
    <scope>NUCLEOTIDE SEQUENCE [LARGE SCALE GENOMIC DNA]</scope>
    <source>
        <strain evidence="9 10">JC140</strain>
    </source>
</reference>
<comment type="subcellular location">
    <subcellularLocation>
        <location evidence="1">Cell inner membrane</location>
        <topology evidence="1">Peripheral membrane protein</topology>
    </subcellularLocation>
</comment>
<evidence type="ECO:0000256" key="6">
    <source>
        <dbReference type="ARBA" id="ARBA00022840"/>
    </source>
</evidence>
<evidence type="ECO:0000259" key="8">
    <source>
        <dbReference type="PROSITE" id="PS50893"/>
    </source>
</evidence>
<dbReference type="NCBIfam" id="NF008453">
    <property type="entry name" value="PRK11308.1"/>
    <property type="match status" value="2"/>
</dbReference>
<dbReference type="InterPro" id="IPR013563">
    <property type="entry name" value="Oligopep_ABC_C"/>
</dbReference>
<feature type="domain" description="ABC transporter" evidence="8">
    <location>
        <begin position="13"/>
        <end position="263"/>
    </location>
</feature>
<feature type="domain" description="ABC transporter" evidence="8">
    <location>
        <begin position="308"/>
        <end position="551"/>
    </location>
</feature>
<dbReference type="SMART" id="SM00382">
    <property type="entry name" value="AAA"/>
    <property type="match status" value="2"/>
</dbReference>
<dbReference type="InterPro" id="IPR050388">
    <property type="entry name" value="ABC_Ni/Peptide_Import"/>
</dbReference>
<accession>A0ABM8PY11</accession>
<evidence type="ECO:0000256" key="4">
    <source>
        <dbReference type="ARBA" id="ARBA00022475"/>
    </source>
</evidence>